<comment type="similarity">
    <text evidence="2 3">Belongs to the LOG family.</text>
</comment>
<accession>A0A845MAP3</accession>
<dbReference type="EC" id="3.2.2.n1" evidence="3"/>
<dbReference type="GO" id="GO:0009691">
    <property type="term" value="P:cytokinin biosynthetic process"/>
    <property type="evidence" value="ECO:0007669"/>
    <property type="project" value="UniProtKB-UniRule"/>
</dbReference>
<dbReference type="Gene3D" id="3.40.50.450">
    <property type="match status" value="1"/>
</dbReference>
<dbReference type="OrthoDB" id="9801098at2"/>
<keyword evidence="3" id="KW-0378">Hydrolase</keyword>
<reference evidence="4 5" key="1">
    <citation type="journal article" date="2014" name="Int. J. Syst. Evol. Microbiol.">
        <title>Sneathiella chungangensis sp. nov., isolated from a marine sand, and emended description of the genus Sneathiella.</title>
        <authorList>
            <person name="Siamphan C."/>
            <person name="Kim H."/>
            <person name="Lee J.S."/>
            <person name="Kim W."/>
        </authorList>
    </citation>
    <scope>NUCLEOTIDE SEQUENCE [LARGE SCALE GENOMIC DNA]</scope>
    <source>
        <strain evidence="4 5">KCTC 32476</strain>
    </source>
</reference>
<dbReference type="Proteomes" id="UP000445696">
    <property type="component" value="Unassembled WGS sequence"/>
</dbReference>
<proteinExistence type="inferred from homology"/>
<keyword evidence="3" id="KW-0203">Cytokinin biosynthesis</keyword>
<evidence type="ECO:0000256" key="2">
    <source>
        <dbReference type="ARBA" id="ARBA00006763"/>
    </source>
</evidence>
<gene>
    <name evidence="4" type="ORF">GQF03_02045</name>
</gene>
<dbReference type="SUPFAM" id="SSF102405">
    <property type="entry name" value="MCP/YpsA-like"/>
    <property type="match status" value="1"/>
</dbReference>
<evidence type="ECO:0000256" key="1">
    <source>
        <dbReference type="ARBA" id="ARBA00000274"/>
    </source>
</evidence>
<dbReference type="RefSeq" id="WP_161337522.1">
    <property type="nucleotide sequence ID" value="NZ_JBHSDG010000002.1"/>
</dbReference>
<evidence type="ECO:0000313" key="4">
    <source>
        <dbReference type="EMBL" id="MZR21105.1"/>
    </source>
</evidence>
<dbReference type="PANTHER" id="PTHR31223:SF70">
    <property type="entry name" value="LOG FAMILY PROTEIN YJL055W"/>
    <property type="match status" value="1"/>
</dbReference>
<evidence type="ECO:0000313" key="5">
    <source>
        <dbReference type="Proteomes" id="UP000445696"/>
    </source>
</evidence>
<protein>
    <recommendedName>
        <fullName evidence="3">Cytokinin riboside 5'-monophosphate phosphoribohydrolase</fullName>
        <ecNumber evidence="3">3.2.2.n1</ecNumber>
    </recommendedName>
</protein>
<dbReference type="PANTHER" id="PTHR31223">
    <property type="entry name" value="LOG FAMILY PROTEIN YJL055W"/>
    <property type="match status" value="1"/>
</dbReference>
<dbReference type="AlphaFoldDB" id="A0A845MAP3"/>
<dbReference type="InterPro" id="IPR005269">
    <property type="entry name" value="LOG"/>
</dbReference>
<organism evidence="4 5">
    <name type="scientific">Sneathiella chungangensis</name>
    <dbReference type="NCBI Taxonomy" id="1418234"/>
    <lineage>
        <taxon>Bacteria</taxon>
        <taxon>Pseudomonadati</taxon>
        <taxon>Pseudomonadota</taxon>
        <taxon>Alphaproteobacteria</taxon>
        <taxon>Sneathiellales</taxon>
        <taxon>Sneathiellaceae</taxon>
        <taxon>Sneathiella</taxon>
    </lineage>
</organism>
<dbReference type="InterPro" id="IPR031100">
    <property type="entry name" value="LOG_fam"/>
</dbReference>
<dbReference type="EMBL" id="WTVA01000001">
    <property type="protein sequence ID" value="MZR21105.1"/>
    <property type="molecule type" value="Genomic_DNA"/>
</dbReference>
<dbReference type="GO" id="GO:0005829">
    <property type="term" value="C:cytosol"/>
    <property type="evidence" value="ECO:0007669"/>
    <property type="project" value="TreeGrafter"/>
</dbReference>
<name>A0A845MAP3_9PROT</name>
<comment type="caution">
    <text evidence="4">The sequence shown here is derived from an EMBL/GenBank/DDBJ whole genome shotgun (WGS) entry which is preliminary data.</text>
</comment>
<sequence>MPKISSLCVYCGSRMPKDPSHIDAARDLGKALAANGIRLVYGGGHVGLMGVIADATLNAGGQVIGIIPAHLHHIEVSHEKLTELHVVDSMHIRKEKMFQMADAFAVLPGGLGTLDETFEMVTWRQLRLHDKPILLVNYKNYWRPLLDLLDHMNEAGFVETEALDFFTVVEKLEDIIPTLMTEPEAEFNADISKF</sequence>
<dbReference type="Pfam" id="PF03641">
    <property type="entry name" value="Lysine_decarbox"/>
    <property type="match status" value="1"/>
</dbReference>
<dbReference type="GO" id="GO:0008714">
    <property type="term" value="F:AMP nucleosidase activity"/>
    <property type="evidence" value="ECO:0007669"/>
    <property type="project" value="UniProtKB-EC"/>
</dbReference>
<keyword evidence="5" id="KW-1185">Reference proteome</keyword>
<dbReference type="NCBIfam" id="TIGR00730">
    <property type="entry name" value="Rossman fold protein, TIGR00730 family"/>
    <property type="match status" value="1"/>
</dbReference>
<comment type="catalytic activity">
    <reaction evidence="1">
        <text>AMP + H2O = D-ribose 5-phosphate + adenine</text>
        <dbReference type="Rhea" id="RHEA:20129"/>
        <dbReference type="ChEBI" id="CHEBI:15377"/>
        <dbReference type="ChEBI" id="CHEBI:16708"/>
        <dbReference type="ChEBI" id="CHEBI:78346"/>
        <dbReference type="ChEBI" id="CHEBI:456215"/>
        <dbReference type="EC" id="3.2.2.4"/>
    </reaction>
</comment>
<evidence type="ECO:0000256" key="3">
    <source>
        <dbReference type="RuleBase" id="RU363015"/>
    </source>
</evidence>